<evidence type="ECO:0000313" key="3">
    <source>
        <dbReference type="Proteomes" id="UP000570003"/>
    </source>
</evidence>
<accession>A0AA44DAB7</accession>
<keyword evidence="1" id="KW-0472">Membrane</keyword>
<feature type="transmembrane region" description="Helical" evidence="1">
    <location>
        <begin position="29"/>
        <end position="48"/>
    </location>
</feature>
<gene>
    <name evidence="2" type="ORF">HGA06_00660</name>
</gene>
<evidence type="ECO:0000256" key="1">
    <source>
        <dbReference type="SAM" id="Phobius"/>
    </source>
</evidence>
<dbReference type="AlphaFoldDB" id="A0AA44DAB7"/>
<proteinExistence type="predicted"/>
<keyword evidence="1" id="KW-0812">Transmembrane</keyword>
<dbReference type="Proteomes" id="UP000570003">
    <property type="component" value="Unassembled WGS sequence"/>
</dbReference>
<name>A0AA44DAB7_STRE0</name>
<keyword evidence="3" id="KW-1185">Reference proteome</keyword>
<evidence type="ECO:0000313" key="2">
    <source>
        <dbReference type="EMBL" id="NKY12725.1"/>
    </source>
</evidence>
<organism evidence="2 3">
    <name type="scientific">Streptomyces somaliensis (strain ATCC 33201 / DSM 40738 / JCM 12659 / KCTC 9044 / NCTC 11332 / NRRL B-12077 / IP 733)</name>
    <dbReference type="NCBI Taxonomy" id="1134445"/>
    <lineage>
        <taxon>Bacteria</taxon>
        <taxon>Bacillati</taxon>
        <taxon>Actinomycetota</taxon>
        <taxon>Actinomycetes</taxon>
        <taxon>Kitasatosporales</taxon>
        <taxon>Streptomycetaceae</taxon>
        <taxon>Streptomyces</taxon>
    </lineage>
</organism>
<reference evidence="2 3" key="1">
    <citation type="submission" date="2020-04" db="EMBL/GenBank/DDBJ databases">
        <title>MicrobeNet Type strains.</title>
        <authorList>
            <person name="Nicholson A.C."/>
        </authorList>
    </citation>
    <scope>NUCLEOTIDE SEQUENCE [LARGE SCALE GENOMIC DNA]</scope>
    <source>
        <strain evidence="2 3">DSM 40738</strain>
    </source>
</reference>
<dbReference type="EMBL" id="JAAXOU010000003">
    <property type="protein sequence ID" value="NKY12725.1"/>
    <property type="molecule type" value="Genomic_DNA"/>
</dbReference>
<protein>
    <submittedName>
        <fullName evidence="2">Uncharacterized protein</fullName>
    </submittedName>
</protein>
<dbReference type="RefSeq" id="WP_168437008.1">
    <property type="nucleotide sequence ID" value="NZ_JAAXOU010000003.1"/>
</dbReference>
<keyword evidence="1" id="KW-1133">Transmembrane helix</keyword>
<sequence length="53" mass="5612">MKILLWILLVVALAANAYSTFAFQGGKQTAVSAVSGTIALASAVTLFLTRKKR</sequence>
<comment type="caution">
    <text evidence="2">The sequence shown here is derived from an EMBL/GenBank/DDBJ whole genome shotgun (WGS) entry which is preliminary data.</text>
</comment>